<name>A0A7X1B0P3_9BACT</name>
<keyword evidence="2" id="KW-1185">Reference proteome</keyword>
<evidence type="ECO:0000313" key="1">
    <source>
        <dbReference type="EMBL" id="MBC2603473.1"/>
    </source>
</evidence>
<dbReference type="AlphaFoldDB" id="A0A7X1B0P3"/>
<proteinExistence type="predicted"/>
<evidence type="ECO:0000313" key="2">
    <source>
        <dbReference type="Proteomes" id="UP000525652"/>
    </source>
</evidence>
<protein>
    <submittedName>
        <fullName evidence="1">Uncharacterized protein</fullName>
    </submittedName>
</protein>
<dbReference type="Gene3D" id="3.10.560.10">
    <property type="entry name" value="Outer membrane lipoprotein wza domain like"/>
    <property type="match status" value="1"/>
</dbReference>
<comment type="caution">
    <text evidence="1">The sequence shown here is derived from an EMBL/GenBank/DDBJ whole genome shotgun (WGS) entry which is preliminary data.</text>
</comment>
<reference evidence="1 2" key="1">
    <citation type="submission" date="2020-07" db="EMBL/GenBank/DDBJ databases">
        <authorList>
            <person name="Feng X."/>
        </authorList>
    </citation>
    <scope>NUCLEOTIDE SEQUENCE [LARGE SCALE GENOMIC DNA]</scope>
    <source>
        <strain evidence="1 2">JCM14086</strain>
    </source>
</reference>
<dbReference type="EMBL" id="JACHVA010000127">
    <property type="protein sequence ID" value="MBC2603473.1"/>
    <property type="molecule type" value="Genomic_DNA"/>
</dbReference>
<gene>
    <name evidence="1" type="ORF">H5P30_16950</name>
</gene>
<sequence length="130" mass="14665">MLKFILLGALAASSLCGDPLKIGIYGGVFEPGQYEIPSDEGLLRGIYLAGGIRGDGCPEHIYLRRNTEEGVKMISVDAWKIVFEDKPDVPLQDKDLILAQFHMISHLSFEEIKQFNQQLPIYLEKQKKEE</sequence>
<dbReference type="RefSeq" id="WP_185694101.1">
    <property type="nucleotide sequence ID" value="NZ_JACHVA010000127.1"/>
</dbReference>
<dbReference type="Proteomes" id="UP000525652">
    <property type="component" value="Unassembled WGS sequence"/>
</dbReference>
<accession>A0A7X1B0P3</accession>
<organism evidence="1 2">
    <name type="scientific">Puniceicoccus vermicola</name>
    <dbReference type="NCBI Taxonomy" id="388746"/>
    <lineage>
        <taxon>Bacteria</taxon>
        <taxon>Pseudomonadati</taxon>
        <taxon>Verrucomicrobiota</taxon>
        <taxon>Opitutia</taxon>
        <taxon>Puniceicoccales</taxon>
        <taxon>Puniceicoccaceae</taxon>
        <taxon>Puniceicoccus</taxon>
    </lineage>
</organism>